<evidence type="ECO:0000256" key="2">
    <source>
        <dbReference type="ARBA" id="ARBA00008785"/>
    </source>
</evidence>
<dbReference type="FunFam" id="3.40.50.720:FF:000095">
    <property type="entry name" value="NADP-dependent malic enzyme"/>
    <property type="match status" value="1"/>
</dbReference>
<dbReference type="PRINTS" id="PR00072">
    <property type="entry name" value="MALOXRDTASE"/>
</dbReference>
<feature type="active site" description="Proton donor" evidence="5">
    <location>
        <position position="36"/>
    </location>
</feature>
<dbReference type="PIRSF" id="PIRSF000106">
    <property type="entry name" value="ME"/>
    <property type="match status" value="1"/>
</dbReference>
<dbReference type="HOGENOM" id="CLU_034446_2_1_14"/>
<feature type="active site" description="Proton acceptor" evidence="5">
    <location>
        <position position="91"/>
    </location>
</feature>
<keyword evidence="3 7" id="KW-0479">Metal-binding</keyword>
<dbReference type="PANTHER" id="PTHR43237">
    <property type="entry name" value="NADP-DEPENDENT MALIC ENZYME"/>
    <property type="match status" value="1"/>
</dbReference>
<feature type="domain" description="Malic enzyme NAD-binding" evidence="9">
    <location>
        <begin position="160"/>
        <end position="383"/>
    </location>
</feature>
<dbReference type="SUPFAM" id="SSF53223">
    <property type="entry name" value="Aminoacid dehydrogenase-like, N-terminal domain"/>
    <property type="match status" value="1"/>
</dbReference>
<evidence type="ECO:0000259" key="9">
    <source>
        <dbReference type="SMART" id="SM00919"/>
    </source>
</evidence>
<dbReference type="InterPro" id="IPR037062">
    <property type="entry name" value="Malic_N_dom_sf"/>
</dbReference>
<organism evidence="12">
    <name type="scientific">Phytoplasma mali (strain AT)</name>
    <dbReference type="NCBI Taxonomy" id="482235"/>
    <lineage>
        <taxon>Bacteria</taxon>
        <taxon>Bacillati</taxon>
        <taxon>Mycoplasmatota</taxon>
        <taxon>Mollicutes</taxon>
        <taxon>Acholeplasmatales</taxon>
        <taxon>Acholeplasmataceae</taxon>
        <taxon>Candidatus Phytoplasma</taxon>
        <taxon>16SrX (Apple proliferation group)</taxon>
    </lineage>
</organism>
<dbReference type="InterPro" id="IPR001891">
    <property type="entry name" value="Malic_OxRdtase"/>
</dbReference>
<comment type="cofactor">
    <cofactor evidence="7">
        <name>Mg(2+)</name>
        <dbReference type="ChEBI" id="CHEBI:18420"/>
    </cofactor>
    <cofactor evidence="7">
        <name>Mn(2+)</name>
        <dbReference type="ChEBI" id="CHEBI:29035"/>
    </cofactor>
    <text evidence="7">Divalent metal cations. Prefers magnesium or manganese.</text>
</comment>
<accession>B3R0Q3</accession>
<dbReference type="KEGG" id="pml:ATP_00450"/>
<dbReference type="EMBL" id="CU469464">
    <property type="protein sequence ID" value="CAP18637.1"/>
    <property type="molecule type" value="Genomic_DNA"/>
</dbReference>
<dbReference type="SMART" id="SM00919">
    <property type="entry name" value="Malic_M"/>
    <property type="match status" value="1"/>
</dbReference>
<feature type="binding site" evidence="6">
    <location>
        <position position="315"/>
    </location>
    <ligand>
        <name>(S)-malate</name>
        <dbReference type="ChEBI" id="CHEBI:15589"/>
    </ligand>
</feature>
<dbReference type="InterPro" id="IPR045213">
    <property type="entry name" value="Malic_NAD-bd_bact_type"/>
</dbReference>
<dbReference type="AlphaFoldDB" id="B3R0Q3"/>
<keyword evidence="4 11" id="KW-0560">Oxidoreductase</keyword>
<evidence type="ECO:0000256" key="8">
    <source>
        <dbReference type="RuleBase" id="RU003427"/>
    </source>
</evidence>
<feature type="binding site" evidence="6">
    <location>
        <position position="285"/>
    </location>
    <ligand>
        <name>(S)-malate</name>
        <dbReference type="ChEBI" id="CHEBI:15589"/>
    </ligand>
</feature>
<evidence type="ECO:0000313" key="11">
    <source>
        <dbReference type="EMBL" id="CAP18637.1"/>
    </source>
</evidence>
<comment type="cofactor">
    <cofactor evidence="1">
        <name>Mn(2+)</name>
        <dbReference type="ChEBI" id="CHEBI:29035"/>
    </cofactor>
</comment>
<dbReference type="Gene3D" id="3.40.50.10380">
    <property type="entry name" value="Malic enzyme, N-terminal domain"/>
    <property type="match status" value="1"/>
</dbReference>
<dbReference type="FunFam" id="3.40.50.10380:FF:000003">
    <property type="entry name" value="NADP-dependent malic enzyme"/>
    <property type="match status" value="1"/>
</dbReference>
<feature type="domain" description="Malic enzyme N-terminal" evidence="10">
    <location>
        <begin position="15"/>
        <end position="148"/>
    </location>
</feature>
<dbReference type="InterPro" id="IPR036291">
    <property type="entry name" value="NAD(P)-bd_dom_sf"/>
</dbReference>
<proteinExistence type="inferred from homology"/>
<dbReference type="InterPro" id="IPR012302">
    <property type="entry name" value="Malic_NAD-bd"/>
</dbReference>
<feature type="binding site" evidence="7">
    <location>
        <position position="133"/>
    </location>
    <ligand>
        <name>a divalent metal cation</name>
        <dbReference type="ChEBI" id="CHEBI:60240"/>
    </ligand>
</feature>
<reference evidence="11 12" key="1">
    <citation type="journal article" date="2008" name="BMC Genomics">
        <title>The linear chromosome of the plant-pathogenic mycoplasma 'Candidatus Phytoplasma mali'.</title>
        <authorList>
            <person name="Kube M."/>
            <person name="Schneider B."/>
            <person name="Kuhl H."/>
            <person name="Dandekar T."/>
            <person name="Heitmann K."/>
            <person name="Migdoll A.M."/>
            <person name="Reinhardt R."/>
            <person name="Seemueller E."/>
        </authorList>
    </citation>
    <scope>NUCLEOTIDE SEQUENCE [LARGE SCALE GENOMIC DNA]</scope>
    <source>
        <strain evidence="11 12">AT</strain>
    </source>
</reference>
<dbReference type="Proteomes" id="UP000002020">
    <property type="component" value="Chromosome"/>
</dbReference>
<dbReference type="PANTHER" id="PTHR43237:SF4">
    <property type="entry name" value="NADP-DEPENDENT MALIC ENZYME"/>
    <property type="match status" value="1"/>
</dbReference>
<comment type="similarity">
    <text evidence="2 8">Belongs to the malic enzymes family.</text>
</comment>
<name>B3R0Q3_PHYMT</name>
<evidence type="ECO:0000256" key="7">
    <source>
        <dbReference type="PIRSR" id="PIRSR000106-3"/>
    </source>
</evidence>
<evidence type="ECO:0000259" key="10">
    <source>
        <dbReference type="SMART" id="SM01274"/>
    </source>
</evidence>
<sequence>MDINQKSLLLHEKNKGKLATKSKIEIKNFDDLSLAYTPGVAEPCRKINQNNNDVYKYTMKSNTVAVITNGTAVLGLGDIGPKAAIPVMEGKSILFKQFADIDSFPICIDSKDSQEIINIVSKISSVFGAINLEDIKAPECFEIEEKLKQKLDIPVFHDDQHGTAIVVSAGIINSLKIVNKKLEESEALIIGAGSAGISIAKMLISLKIKNVVLYDKKGVIYKDREWLNKEQQKISLITNLHQEKSNLIDIFKNKDIVIGVAGPNIITKEMISNMNKDSIVFALANPVPEIMPQEAKKAGARIVATGRSDFPNQINNVLVFPGIFKGALEAKATEINDEMKISSVYALSNIISEKELNENNIIPNVFDKRVVKEISKSVIEAAIKTNVIRK</sequence>
<evidence type="ECO:0000256" key="6">
    <source>
        <dbReference type="PIRSR" id="PIRSR000106-2"/>
    </source>
</evidence>
<dbReference type="Pfam" id="PF00390">
    <property type="entry name" value="malic"/>
    <property type="match status" value="1"/>
</dbReference>
<dbReference type="Pfam" id="PF03949">
    <property type="entry name" value="Malic_M"/>
    <property type="match status" value="1"/>
</dbReference>
<keyword evidence="12" id="KW-1185">Reference proteome</keyword>
<dbReference type="SMART" id="SM01274">
    <property type="entry name" value="malic"/>
    <property type="match status" value="1"/>
</dbReference>
<feature type="binding site" evidence="7">
    <location>
        <position position="134"/>
    </location>
    <ligand>
        <name>a divalent metal cation</name>
        <dbReference type="ChEBI" id="CHEBI:60240"/>
    </ligand>
</feature>
<dbReference type="InterPro" id="IPR012301">
    <property type="entry name" value="Malic_N_dom"/>
</dbReference>
<protein>
    <submittedName>
        <fullName evidence="11">NAD+-dependent malic enzyme</fullName>
        <ecNumber evidence="11">1.1.1.40</ecNumber>
    </submittedName>
</protein>
<dbReference type="InterPro" id="IPR046346">
    <property type="entry name" value="Aminoacid_DH-like_N_sf"/>
</dbReference>
<dbReference type="STRING" id="37692.ATP_00450"/>
<dbReference type="Gene3D" id="3.40.50.720">
    <property type="entry name" value="NAD(P)-binding Rossmann-like Domain"/>
    <property type="match status" value="1"/>
</dbReference>
<dbReference type="EC" id="1.1.1.40" evidence="11"/>
<dbReference type="CDD" id="cd05311">
    <property type="entry name" value="NAD_bind_2_malic_enz"/>
    <property type="match status" value="1"/>
</dbReference>
<dbReference type="GO" id="GO:0051287">
    <property type="term" value="F:NAD binding"/>
    <property type="evidence" value="ECO:0007669"/>
    <property type="project" value="InterPro"/>
</dbReference>
<dbReference type="GO" id="GO:0046872">
    <property type="term" value="F:metal ion binding"/>
    <property type="evidence" value="ECO:0007669"/>
    <property type="project" value="UniProtKB-KW"/>
</dbReference>
<evidence type="ECO:0000256" key="3">
    <source>
        <dbReference type="ARBA" id="ARBA00022723"/>
    </source>
</evidence>
<evidence type="ECO:0000256" key="1">
    <source>
        <dbReference type="ARBA" id="ARBA00001936"/>
    </source>
</evidence>
<feature type="binding site" evidence="7">
    <location>
        <position position="159"/>
    </location>
    <ligand>
        <name>a divalent metal cation</name>
        <dbReference type="ChEBI" id="CHEBI:60240"/>
    </ligand>
</feature>
<dbReference type="eggNOG" id="COG0281">
    <property type="taxonomic scope" value="Bacteria"/>
</dbReference>
<dbReference type="GO" id="GO:0004473">
    <property type="term" value="F:malate dehydrogenase (decarboxylating) (NADP+) activity"/>
    <property type="evidence" value="ECO:0007669"/>
    <property type="project" value="UniProtKB-EC"/>
</dbReference>
<gene>
    <name evidence="11" type="primary">sfcA</name>
    <name evidence="11" type="ordered locus">ATP_00450</name>
</gene>
<evidence type="ECO:0000256" key="5">
    <source>
        <dbReference type="PIRSR" id="PIRSR000106-1"/>
    </source>
</evidence>
<evidence type="ECO:0000256" key="4">
    <source>
        <dbReference type="ARBA" id="ARBA00023002"/>
    </source>
</evidence>
<dbReference type="SUPFAM" id="SSF51735">
    <property type="entry name" value="NAD(P)-binding Rossmann-fold domains"/>
    <property type="match status" value="1"/>
</dbReference>
<dbReference type="InterPro" id="IPR051674">
    <property type="entry name" value="Malate_Decarboxylase"/>
</dbReference>
<evidence type="ECO:0000313" key="12">
    <source>
        <dbReference type="Proteomes" id="UP000002020"/>
    </source>
</evidence>